<evidence type="ECO:0000313" key="2">
    <source>
        <dbReference type="EMBL" id="KAH9305074.1"/>
    </source>
</evidence>
<evidence type="ECO:0000313" key="3">
    <source>
        <dbReference type="Proteomes" id="UP000824469"/>
    </source>
</evidence>
<gene>
    <name evidence="2" type="ORF">KI387_009478</name>
</gene>
<proteinExistence type="predicted"/>
<feature type="compositionally biased region" description="Polar residues" evidence="1">
    <location>
        <begin position="495"/>
        <end position="509"/>
    </location>
</feature>
<feature type="region of interest" description="Disordered" evidence="1">
    <location>
        <begin position="1"/>
        <end position="74"/>
    </location>
</feature>
<evidence type="ECO:0000256" key="1">
    <source>
        <dbReference type="SAM" id="MobiDB-lite"/>
    </source>
</evidence>
<feature type="region of interest" description="Disordered" evidence="1">
    <location>
        <begin position="565"/>
        <end position="586"/>
    </location>
</feature>
<reference evidence="2 3" key="1">
    <citation type="journal article" date="2021" name="Nat. Plants">
        <title>The Taxus genome provides insights into paclitaxel biosynthesis.</title>
        <authorList>
            <person name="Xiong X."/>
            <person name="Gou J."/>
            <person name="Liao Q."/>
            <person name="Li Y."/>
            <person name="Zhou Q."/>
            <person name="Bi G."/>
            <person name="Li C."/>
            <person name="Du R."/>
            <person name="Wang X."/>
            <person name="Sun T."/>
            <person name="Guo L."/>
            <person name="Liang H."/>
            <person name="Lu P."/>
            <person name="Wu Y."/>
            <person name="Zhang Z."/>
            <person name="Ro D.K."/>
            <person name="Shang Y."/>
            <person name="Huang S."/>
            <person name="Yan J."/>
        </authorList>
    </citation>
    <scope>NUCLEOTIDE SEQUENCE [LARGE SCALE GENOMIC DNA]</scope>
    <source>
        <strain evidence="2">Ta-2019</strain>
    </source>
</reference>
<dbReference type="OMA" id="EINPPWE"/>
<dbReference type="Proteomes" id="UP000824469">
    <property type="component" value="Unassembled WGS sequence"/>
</dbReference>
<dbReference type="EMBL" id="JAHRHJ020000008">
    <property type="protein sequence ID" value="KAH9305074.1"/>
    <property type="molecule type" value="Genomic_DNA"/>
</dbReference>
<feature type="region of interest" description="Disordered" evidence="1">
    <location>
        <begin position="332"/>
        <end position="381"/>
    </location>
</feature>
<feature type="compositionally biased region" description="Polar residues" evidence="1">
    <location>
        <begin position="572"/>
        <end position="582"/>
    </location>
</feature>
<protein>
    <submittedName>
        <fullName evidence="2">Uncharacterized protein</fullName>
    </submittedName>
</protein>
<accession>A0AA38CYA6</accession>
<feature type="compositionally biased region" description="Polar residues" evidence="1">
    <location>
        <begin position="352"/>
        <end position="377"/>
    </location>
</feature>
<keyword evidence="3" id="KW-1185">Reference proteome</keyword>
<feature type="non-terminal residue" evidence="2">
    <location>
        <position position="1"/>
    </location>
</feature>
<feature type="region of interest" description="Disordered" evidence="1">
    <location>
        <begin position="488"/>
        <end position="517"/>
    </location>
</feature>
<name>A0AA38CYA6_TAXCH</name>
<organism evidence="2 3">
    <name type="scientific">Taxus chinensis</name>
    <name type="common">Chinese yew</name>
    <name type="synonym">Taxus wallichiana var. chinensis</name>
    <dbReference type="NCBI Taxonomy" id="29808"/>
    <lineage>
        <taxon>Eukaryota</taxon>
        <taxon>Viridiplantae</taxon>
        <taxon>Streptophyta</taxon>
        <taxon>Embryophyta</taxon>
        <taxon>Tracheophyta</taxon>
        <taxon>Spermatophyta</taxon>
        <taxon>Pinopsida</taxon>
        <taxon>Pinidae</taxon>
        <taxon>Conifers II</taxon>
        <taxon>Cupressales</taxon>
        <taxon>Taxaceae</taxon>
        <taxon>Taxus</taxon>
    </lineage>
</organism>
<dbReference type="AlphaFoldDB" id="A0AA38CYA6"/>
<sequence>NADVPFSSKDRQFQSHLSGANRGDYDSFRNLGSSDRNFHLSSRRGLNNNSGGSERVNTDRDSIPNSRAYASFRRSSSFRSSDSLDREKFWDWDRQRETRDKEKSFGAGGNEWNIRHEIPDISRRFLNSGPAGRVEGELTLRRSRSVISNRKAENEAKNSGNELQSIPMAPTIPGSLVSNMQKAAFERNFPSLGAEERHSSIQSNLANVAVLNSSSSSIWQGQRSTGRSDTVRTTLPGLTIAAGSTPGTALTGVSAIGVDGWKSALADAPVPNGVLQNNGSAISDQHVLGNSALSKVHGLSSASGLNMAEALVQNPTRPRTPQYRPLIPVTPLMSKTMGLSPSEKSKAKSMRSIDTSASTVKATQSVGSSHLINSPKPSQGGKLVVLKPGREIASSIPAKLDGASPGKGGNTISSSVNALAGGAADLGGNMTALRKPKLPGDHRAITSSLLPASSAVDGGLGIRHREGSIVFEEKKSVSQAQKRSDFFNSLRKASEGNTATGTQDKSSSPRQHKADEVSEKVPLIIEDPAELTVEKPDAASSIVEITTEEKDKGILNGFISGQSESTIRDTSENGASMSTNRVSVKVGSEEEEAAFLRSLGWEENAGGEEALTEEEINSFYQEQMRKMAAVNSFRRGSRRLWNRNVEMHIGNSVESISSGISSSELA</sequence>
<dbReference type="PANTHER" id="PTHR34112:SF13">
    <property type="entry name" value="OS04G0448200 PROTEIN"/>
    <property type="match status" value="1"/>
</dbReference>
<dbReference type="PANTHER" id="PTHR34112">
    <property type="entry name" value="C-JUN-AMINO-TERMINAL KINASE-INTERACTING PROTEIN"/>
    <property type="match status" value="1"/>
</dbReference>
<comment type="caution">
    <text evidence="2">The sequence shown here is derived from an EMBL/GenBank/DDBJ whole genome shotgun (WGS) entry which is preliminary data.</text>
</comment>